<reference evidence="2" key="1">
    <citation type="journal article" date="2019" name="Int. J. Syst. Evol. Microbiol.">
        <title>The Global Catalogue of Microorganisms (GCM) 10K type strain sequencing project: providing services to taxonomists for standard genome sequencing and annotation.</title>
        <authorList>
            <consortium name="The Broad Institute Genomics Platform"/>
            <consortium name="The Broad Institute Genome Sequencing Center for Infectious Disease"/>
            <person name="Wu L."/>
            <person name="Ma J."/>
        </authorList>
    </citation>
    <scope>NUCLEOTIDE SEQUENCE [LARGE SCALE GENOMIC DNA]</scope>
    <source>
        <strain evidence="2">KCTC 33842</strain>
    </source>
</reference>
<comment type="caution">
    <text evidence="1">The sequence shown here is derived from an EMBL/GenBank/DDBJ whole genome shotgun (WGS) entry which is preliminary data.</text>
</comment>
<sequence length="137" mass="15193">MNPVYPLTIVLSAGAPLVLTRVEVKESALEFADEIGRAVESSVQQIGGDGEREPHWKEFDTWLRTRPRPRDRAADLAAFEGALRFAVRAEMDGLTYPITRIRVVSRSPYPGGYRLGVRMIGPNPDFVDSSGNPAPLW</sequence>
<evidence type="ECO:0000313" key="2">
    <source>
        <dbReference type="Proteomes" id="UP001597475"/>
    </source>
</evidence>
<organism evidence="1 2">
    <name type="scientific">Deinococcus taklimakanensis</name>
    <dbReference type="NCBI Taxonomy" id="536443"/>
    <lineage>
        <taxon>Bacteria</taxon>
        <taxon>Thermotogati</taxon>
        <taxon>Deinococcota</taxon>
        <taxon>Deinococci</taxon>
        <taxon>Deinococcales</taxon>
        <taxon>Deinococcaceae</taxon>
        <taxon>Deinococcus</taxon>
    </lineage>
</organism>
<protein>
    <submittedName>
        <fullName evidence="1">Uncharacterized protein</fullName>
    </submittedName>
</protein>
<evidence type="ECO:0000313" key="1">
    <source>
        <dbReference type="EMBL" id="MFD2610169.1"/>
    </source>
</evidence>
<keyword evidence="2" id="KW-1185">Reference proteome</keyword>
<proteinExistence type="predicted"/>
<dbReference type="EMBL" id="JBHUMK010000052">
    <property type="protein sequence ID" value="MFD2610169.1"/>
    <property type="molecule type" value="Genomic_DNA"/>
</dbReference>
<accession>A0ABW5P4E3</accession>
<dbReference type="Proteomes" id="UP001597475">
    <property type="component" value="Unassembled WGS sequence"/>
</dbReference>
<name>A0ABW5P4E3_9DEIO</name>
<gene>
    <name evidence="1" type="ORF">ACFSR9_12070</name>
</gene>
<dbReference type="RefSeq" id="WP_386846133.1">
    <property type="nucleotide sequence ID" value="NZ_JBHUMK010000052.1"/>
</dbReference>